<feature type="transmembrane region" description="Helical" evidence="2">
    <location>
        <begin position="143"/>
        <end position="161"/>
    </location>
</feature>
<name>A0ABZ0RGP9_9BACT</name>
<sequence length="423" mass="46552">MKQYYITESDGQSGPYSEDELKESVEQKKIARNIYCWAEGMEEWKPLNEVLDLPSAPPPPPKYQGPLKSDGEPGPLTGADANVSLKRKFFDQIDKITELPPLKPVPWKRVIDSAFSKHSEVEADAIFTPNVYHGGTPWFFSRILLWGGLAGALMLWGLYQFENLKLFPGYLFIACSLIPSATYIFILELCGTRAITPYRIVKLVILGGVASLIFTLLLHRTDVANSFGFLGASLSGPIEESAKLLAAIIVSRKWINASSTRDGLVIGAGIGVGFAIFETAGYVYEALLTVIEVSYAYGYDASEHIGSVILQRAIFSPLCHVAWTSITVGALWRCRESSNGFLDDIKKPKFYKIFILIVGLHMFWNASFGIPLLGGTLGHLGKIAIIGIIGWYVLLQLFLDGKAQSDEPIPQNVPDVPAENDSL</sequence>
<feature type="transmembrane region" description="Helical" evidence="2">
    <location>
        <begin position="199"/>
        <end position="218"/>
    </location>
</feature>
<evidence type="ECO:0000313" key="4">
    <source>
        <dbReference type="EMBL" id="WPJ94386.1"/>
    </source>
</evidence>
<keyword evidence="5" id="KW-1185">Reference proteome</keyword>
<feature type="transmembrane region" description="Helical" evidence="2">
    <location>
        <begin position="263"/>
        <end position="284"/>
    </location>
</feature>
<feature type="region of interest" description="Disordered" evidence="1">
    <location>
        <begin position="1"/>
        <end position="20"/>
    </location>
</feature>
<keyword evidence="2" id="KW-0472">Membrane</keyword>
<dbReference type="InterPro" id="IPR026898">
    <property type="entry name" value="PrsW"/>
</dbReference>
<dbReference type="GO" id="GO:0008233">
    <property type="term" value="F:peptidase activity"/>
    <property type="evidence" value="ECO:0007669"/>
    <property type="project" value="UniProtKB-KW"/>
</dbReference>
<feature type="transmembrane region" description="Helical" evidence="2">
    <location>
        <begin position="353"/>
        <end position="374"/>
    </location>
</feature>
<dbReference type="PANTHER" id="PTHR36844">
    <property type="entry name" value="PROTEASE PRSW"/>
    <property type="match status" value="1"/>
</dbReference>
<organism evidence="4 5">
    <name type="scientific">Coraliomargarita algicola</name>
    <dbReference type="NCBI Taxonomy" id="3092156"/>
    <lineage>
        <taxon>Bacteria</taxon>
        <taxon>Pseudomonadati</taxon>
        <taxon>Verrucomicrobiota</taxon>
        <taxon>Opitutia</taxon>
        <taxon>Puniceicoccales</taxon>
        <taxon>Coraliomargaritaceae</taxon>
        <taxon>Coraliomargarita</taxon>
    </lineage>
</organism>
<feature type="transmembrane region" description="Helical" evidence="2">
    <location>
        <begin position="230"/>
        <end position="251"/>
    </location>
</feature>
<feature type="transmembrane region" description="Helical" evidence="2">
    <location>
        <begin position="380"/>
        <end position="399"/>
    </location>
</feature>
<keyword evidence="4" id="KW-0378">Hydrolase</keyword>
<evidence type="ECO:0000256" key="2">
    <source>
        <dbReference type="SAM" id="Phobius"/>
    </source>
</evidence>
<dbReference type="EC" id="3.4.-.-" evidence="4"/>
<feature type="domain" description="GYF" evidence="3">
    <location>
        <begin position="4"/>
        <end position="52"/>
    </location>
</feature>
<keyword evidence="2" id="KW-1133">Transmembrane helix</keyword>
<keyword evidence="2" id="KW-0812">Transmembrane</keyword>
<accession>A0ABZ0RGP9</accession>
<feature type="transmembrane region" description="Helical" evidence="2">
    <location>
        <begin position="167"/>
        <end position="187"/>
    </location>
</feature>
<dbReference type="InterPro" id="IPR025640">
    <property type="entry name" value="GYF_2"/>
</dbReference>
<evidence type="ECO:0000313" key="5">
    <source>
        <dbReference type="Proteomes" id="UP001324993"/>
    </source>
</evidence>
<dbReference type="Pfam" id="PF13367">
    <property type="entry name" value="PrsW-protease"/>
    <property type="match status" value="1"/>
</dbReference>
<dbReference type="RefSeq" id="WP_319831319.1">
    <property type="nucleotide sequence ID" value="NZ_CP138858.1"/>
</dbReference>
<gene>
    <name evidence="4" type="ORF">SH580_13180</name>
</gene>
<dbReference type="GO" id="GO:0006508">
    <property type="term" value="P:proteolysis"/>
    <property type="evidence" value="ECO:0007669"/>
    <property type="project" value="UniProtKB-KW"/>
</dbReference>
<keyword evidence="4" id="KW-0645">Protease</keyword>
<evidence type="ECO:0000256" key="1">
    <source>
        <dbReference type="SAM" id="MobiDB-lite"/>
    </source>
</evidence>
<protein>
    <submittedName>
        <fullName evidence="4">PrsW family glutamic-type intramembrane protease</fullName>
        <ecNumber evidence="4">3.4.-.-</ecNumber>
    </submittedName>
</protein>
<evidence type="ECO:0000259" key="3">
    <source>
        <dbReference type="Pfam" id="PF14237"/>
    </source>
</evidence>
<proteinExistence type="predicted"/>
<feature type="region of interest" description="Disordered" evidence="1">
    <location>
        <begin position="50"/>
        <end position="77"/>
    </location>
</feature>
<dbReference type="Proteomes" id="UP001324993">
    <property type="component" value="Chromosome"/>
</dbReference>
<dbReference type="PANTHER" id="PTHR36844:SF1">
    <property type="entry name" value="PROTEASE PRSW"/>
    <property type="match status" value="1"/>
</dbReference>
<reference evidence="4 5" key="1">
    <citation type="submission" date="2023-11" db="EMBL/GenBank/DDBJ databases">
        <title>Coraliomargarita sp. nov., isolated from marine algae.</title>
        <authorList>
            <person name="Lee J.K."/>
            <person name="Baek J.H."/>
            <person name="Kim J.M."/>
            <person name="Choi D.G."/>
            <person name="Jeon C.O."/>
        </authorList>
    </citation>
    <scope>NUCLEOTIDE SEQUENCE [LARGE SCALE GENOMIC DNA]</scope>
    <source>
        <strain evidence="4 5">J2-16</strain>
    </source>
</reference>
<feature type="transmembrane region" description="Helical" evidence="2">
    <location>
        <begin position="313"/>
        <end position="332"/>
    </location>
</feature>
<dbReference type="EMBL" id="CP138858">
    <property type="protein sequence ID" value="WPJ94386.1"/>
    <property type="molecule type" value="Genomic_DNA"/>
</dbReference>
<dbReference type="Pfam" id="PF14237">
    <property type="entry name" value="GYF_2"/>
    <property type="match status" value="1"/>
</dbReference>